<dbReference type="InterPro" id="IPR011009">
    <property type="entry name" value="Kinase-like_dom_sf"/>
</dbReference>
<organism evidence="3 4">
    <name type="scientific">Diaporthe helianthi</name>
    <dbReference type="NCBI Taxonomy" id="158607"/>
    <lineage>
        <taxon>Eukaryota</taxon>
        <taxon>Fungi</taxon>
        <taxon>Dikarya</taxon>
        <taxon>Ascomycota</taxon>
        <taxon>Pezizomycotina</taxon>
        <taxon>Sordariomycetes</taxon>
        <taxon>Sordariomycetidae</taxon>
        <taxon>Diaporthales</taxon>
        <taxon>Diaporthaceae</taxon>
        <taxon>Diaporthe</taxon>
    </lineage>
</organism>
<evidence type="ECO:0000259" key="2">
    <source>
        <dbReference type="PROSITE" id="PS50011"/>
    </source>
</evidence>
<dbReference type="PROSITE" id="PS50011">
    <property type="entry name" value="PROTEIN_KINASE_DOM"/>
    <property type="match status" value="1"/>
</dbReference>
<dbReference type="InParanoid" id="A0A2P5HS20"/>
<protein>
    <recommendedName>
        <fullName evidence="2">Protein kinase domain-containing protein</fullName>
    </recommendedName>
</protein>
<gene>
    <name evidence="3" type="ORF">DHEL01_v208548</name>
</gene>
<dbReference type="SUPFAM" id="SSF56112">
    <property type="entry name" value="Protein kinase-like (PK-like)"/>
    <property type="match status" value="1"/>
</dbReference>
<dbReference type="EMBL" id="MAVT02000870">
    <property type="protein sequence ID" value="POS73058.1"/>
    <property type="molecule type" value="Genomic_DNA"/>
</dbReference>
<evidence type="ECO:0000313" key="4">
    <source>
        <dbReference type="Proteomes" id="UP000094444"/>
    </source>
</evidence>
<evidence type="ECO:0000256" key="1">
    <source>
        <dbReference type="SAM" id="MobiDB-lite"/>
    </source>
</evidence>
<dbReference type="SMART" id="SM00220">
    <property type="entry name" value="S_TKc"/>
    <property type="match status" value="1"/>
</dbReference>
<dbReference type="InterPro" id="IPR000719">
    <property type="entry name" value="Prot_kinase_dom"/>
</dbReference>
<comment type="caution">
    <text evidence="3">The sequence shown here is derived from an EMBL/GenBank/DDBJ whole genome shotgun (WGS) entry which is preliminary data.</text>
</comment>
<dbReference type="GO" id="GO:0004674">
    <property type="term" value="F:protein serine/threonine kinase activity"/>
    <property type="evidence" value="ECO:0007669"/>
    <property type="project" value="TreeGrafter"/>
</dbReference>
<dbReference type="PANTHER" id="PTHR24359:SF1">
    <property type="entry name" value="INHIBITOR OF NUCLEAR FACTOR KAPPA-B KINASE EPSILON SUBUNIT HOMOLOG 1-RELATED"/>
    <property type="match status" value="1"/>
</dbReference>
<dbReference type="Proteomes" id="UP000094444">
    <property type="component" value="Unassembled WGS sequence"/>
</dbReference>
<evidence type="ECO:0000313" key="3">
    <source>
        <dbReference type="EMBL" id="POS73058.1"/>
    </source>
</evidence>
<feature type="compositionally biased region" description="Polar residues" evidence="1">
    <location>
        <begin position="562"/>
        <end position="582"/>
    </location>
</feature>
<feature type="region of interest" description="Disordered" evidence="1">
    <location>
        <begin position="546"/>
        <end position="602"/>
    </location>
</feature>
<sequence>MSSGIENASSTPEAAFMAHPTLQAFREYLRVIVRKNWEGSKFYNPEDIKRWMGLQSTSAGGQSRSNLAKLLDEVQTEENLLRHVTEAKLKNLQILFAILLDVRIQHGHLIHCFKRLITDDSQLMLDEHFDRLGGILREEKDIRVPVRDLLQDVKKVRLEYCPMRIGVHKDVHLVDGAILPFCERLPINQKGGTANVIQYMVQEDLVADTLRSELEGSRKPVLGFGDCYSIAVKSYNPSETAAYRLEVDAFKALGHIPGVIKFLGEYRQTSRGSQSLAHHVILEFSEHDLDEYLAGNFPPILYKETKRLWNSLFEVADTLERLHESQWHGDIKPDNILRVNGKFKLADFGFTQFKLRISGVPDPKTHLDGVTRSFGAPEIRTNGQGEGYTQKIDTWSFGCVLSSVATWVILGQQAYDQYPQIRKAAIKVLKAQRKFDQSIHAPDADDAFHDGVGVLPTVTHWHDLLRNSIRKSDSISGRILDLIEEGMLVGDVEKRFKVKEMHQRLRKVLSIAENDHQAALESAEHHHALRRLSPQMLGVLLSLDQDAPESPTTAGEARSTHLAKQSRGTAGTASLSATNQNGRVRKSERLDKNPSFQRKNMKKATEIRCQAGYTTILEKEKGSNLRILLSKSRTQSQNQHLIPEYPDAEWYVFKPKDISHWWDVEKVLLTLVMKIGQLDKDGIDLVYTIGEHRNLHNVKGSEIHGRFKKSLKDSGRKISQLDRTSMRQTLATIFSEYLKCHGKRMTLIILTDGIWEDSRTEDDVEKLVAEFVRQLQKQRRSMEQRWFSIQFVYFGDDTAAISRLKSLDDNMKQRFEIE</sequence>
<accession>A0A2P5HS20</accession>
<feature type="domain" description="Protein kinase" evidence="2">
    <location>
        <begin position="182"/>
        <end position="505"/>
    </location>
</feature>
<dbReference type="Gene3D" id="1.10.510.10">
    <property type="entry name" value="Transferase(Phosphotransferase) domain 1"/>
    <property type="match status" value="1"/>
</dbReference>
<dbReference type="OrthoDB" id="9992527at2759"/>
<dbReference type="PANTHER" id="PTHR24359">
    <property type="entry name" value="SERINE/THREONINE-PROTEIN KINASE SBK1"/>
    <property type="match status" value="1"/>
</dbReference>
<dbReference type="AlphaFoldDB" id="A0A2P5HS20"/>
<reference evidence="3" key="1">
    <citation type="submission" date="2017-09" db="EMBL/GenBank/DDBJ databases">
        <title>Polyketide synthases of a Diaporthe helianthi virulent isolate.</title>
        <authorList>
            <person name="Baroncelli R."/>
        </authorList>
    </citation>
    <scope>NUCLEOTIDE SEQUENCE [LARGE SCALE GENOMIC DNA]</scope>
    <source>
        <strain evidence="3">7/96</strain>
    </source>
</reference>
<name>A0A2P5HS20_DIAHE</name>
<keyword evidence="4" id="KW-1185">Reference proteome</keyword>
<dbReference type="Pfam" id="PF00069">
    <property type="entry name" value="Pkinase"/>
    <property type="match status" value="1"/>
</dbReference>
<dbReference type="GO" id="GO:0005524">
    <property type="term" value="F:ATP binding"/>
    <property type="evidence" value="ECO:0007669"/>
    <property type="project" value="InterPro"/>
</dbReference>
<proteinExistence type="predicted"/>
<dbReference type="STRING" id="158607.A0A2P5HS20"/>